<feature type="transmembrane region" description="Helical" evidence="1">
    <location>
        <begin position="54"/>
        <end position="78"/>
    </location>
</feature>
<feature type="domain" description="RCK C-terminal" evidence="2">
    <location>
        <begin position="134"/>
        <end position="219"/>
    </location>
</feature>
<dbReference type="PROSITE" id="PS51202">
    <property type="entry name" value="RCK_C"/>
    <property type="match status" value="1"/>
</dbReference>
<keyword evidence="1" id="KW-1133">Transmembrane helix</keyword>
<organism evidence="3 4">
    <name type="scientific">Rubritalea tangerina</name>
    <dbReference type="NCBI Taxonomy" id="430798"/>
    <lineage>
        <taxon>Bacteria</taxon>
        <taxon>Pseudomonadati</taxon>
        <taxon>Verrucomicrobiota</taxon>
        <taxon>Verrucomicrobiia</taxon>
        <taxon>Verrucomicrobiales</taxon>
        <taxon>Rubritaleaceae</taxon>
        <taxon>Rubritalea</taxon>
    </lineage>
</organism>
<protein>
    <submittedName>
        <fullName evidence="3">TrkA C-terminal domain-containing protein</fullName>
    </submittedName>
</protein>
<comment type="caution">
    <text evidence="3">The sequence shown here is derived from an EMBL/GenBank/DDBJ whole genome shotgun (WGS) entry which is preliminary data.</text>
</comment>
<dbReference type="Proteomes" id="UP001597389">
    <property type="component" value="Unassembled WGS sequence"/>
</dbReference>
<keyword evidence="1" id="KW-0812">Transmembrane</keyword>
<dbReference type="Gene3D" id="3.30.70.1450">
    <property type="entry name" value="Regulator of K+ conductance, C-terminal domain"/>
    <property type="match status" value="1"/>
</dbReference>
<reference evidence="4" key="1">
    <citation type="journal article" date="2019" name="Int. J. Syst. Evol. Microbiol.">
        <title>The Global Catalogue of Microorganisms (GCM) 10K type strain sequencing project: providing services to taxonomists for standard genome sequencing and annotation.</title>
        <authorList>
            <consortium name="The Broad Institute Genomics Platform"/>
            <consortium name="The Broad Institute Genome Sequencing Center for Infectious Disease"/>
            <person name="Wu L."/>
            <person name="Ma J."/>
        </authorList>
    </citation>
    <scope>NUCLEOTIDE SEQUENCE [LARGE SCALE GENOMIC DNA]</scope>
    <source>
        <strain evidence="4">CCUG 57942</strain>
    </source>
</reference>
<evidence type="ECO:0000256" key="1">
    <source>
        <dbReference type="SAM" id="Phobius"/>
    </source>
</evidence>
<keyword evidence="4" id="KW-1185">Reference proteome</keyword>
<keyword evidence="1" id="KW-0472">Membrane</keyword>
<name>A0ABW4ZDA3_9BACT</name>
<dbReference type="EMBL" id="JBHUJB010000046">
    <property type="protein sequence ID" value="MFD2159511.1"/>
    <property type="molecule type" value="Genomic_DNA"/>
</dbReference>
<evidence type="ECO:0000259" key="2">
    <source>
        <dbReference type="PROSITE" id="PS51202"/>
    </source>
</evidence>
<accession>A0ABW4ZDA3</accession>
<dbReference type="Pfam" id="PF02080">
    <property type="entry name" value="TrkA_C"/>
    <property type="match status" value="1"/>
</dbReference>
<evidence type="ECO:0000313" key="3">
    <source>
        <dbReference type="EMBL" id="MFD2159511.1"/>
    </source>
</evidence>
<gene>
    <name evidence="3" type="ORF">ACFSW8_11420</name>
</gene>
<feature type="transmembrane region" description="Helical" evidence="1">
    <location>
        <begin position="90"/>
        <end position="112"/>
    </location>
</feature>
<proteinExistence type="predicted"/>
<dbReference type="InterPro" id="IPR006037">
    <property type="entry name" value="RCK_C"/>
</dbReference>
<dbReference type="SUPFAM" id="SSF116726">
    <property type="entry name" value="TrkA C-terminal domain-like"/>
    <property type="match status" value="1"/>
</dbReference>
<sequence length="229" mass="25103">MLSLLVVRLGTNALMLTGMSREAATFQSASAFFGVGFTTAEAEMVMRHSIRRKIVLRQIIAGNIGLTSALATLVVTFVQNDNAADGMSHWLQLLLTVFGIASLAFLLNLKVIKKPVDTLLMRSLQSSGMVRVCDYELLLRVEEGFSVSEVKVNASHPWCGRKLMESRPSDFGVVVLNVRHVDGRFTGAPDKDFRVQEGDELMIYGADADVARVANNLKHAEDHLARGVI</sequence>
<dbReference type="InterPro" id="IPR036721">
    <property type="entry name" value="RCK_C_sf"/>
</dbReference>
<dbReference type="RefSeq" id="WP_377178279.1">
    <property type="nucleotide sequence ID" value="NZ_JBHUJB010000046.1"/>
</dbReference>
<evidence type="ECO:0000313" key="4">
    <source>
        <dbReference type="Proteomes" id="UP001597389"/>
    </source>
</evidence>